<evidence type="ECO:0000313" key="10">
    <source>
        <dbReference type="Proteomes" id="UP001179361"/>
    </source>
</evidence>
<accession>A0ABS8Q561</accession>
<protein>
    <submittedName>
        <fullName evidence="9">M28 family peptidase</fullName>
    </submittedName>
</protein>
<keyword evidence="4 7" id="KW-0732">Signal</keyword>
<dbReference type="SUPFAM" id="SSF53187">
    <property type="entry name" value="Zn-dependent exopeptidases"/>
    <property type="match status" value="1"/>
</dbReference>
<dbReference type="Proteomes" id="UP001179361">
    <property type="component" value="Unassembled WGS sequence"/>
</dbReference>
<sequence>MYKIVSSLALTALAAGLAVAYPAHAAGKAPAATVKEAPLRAHLAFLSSDAVEGRGTGQRGGELTVTYLETQAAAAGLQPANNGSFRQPVKIAGVRSLPAKSSIGLVAGGQALALQFGPDWVWGPGDAQADHTLDAEMVFVGYGIQAPEEGGWDDYKGQDLKGKVLVMMVNDPKPTAAEPKRFNGDGLTYYGRWTYKLEEAARQGAAGVLLIHTDASASYGWSVVQNSWANAERFQLAEGKLGTGLQGWMTDATARKLFAAGGQDLDKLRAAAESKDFKPVALNARVKGEARAEVRTLNEFNVAGVVPGTDPKLKDEVVIYSAHWDHMGKQGTEGDTIFNGAVDNASGTAALLAMAQEAVRNPAKRSQMFLWVAAEEQGLLGSAAYAAKPLWPIEKTVANLNLDSLNFVGLVKDVSTPGSERTDLGAMAASTAKRMGLTVAPSRPDLAGGYFRSDHFSFAKAGVPAFSVGAGHGWVKDVEASNAKQAAYRARYHQVSDEYDPNWDLAGMVQQAQFTLNLGRMVADAPKAPQWKAGDPFGKARAAAK</sequence>
<evidence type="ECO:0000256" key="7">
    <source>
        <dbReference type="SAM" id="SignalP"/>
    </source>
</evidence>
<keyword evidence="5" id="KW-0378">Hydrolase</keyword>
<dbReference type="Gene3D" id="3.40.630.10">
    <property type="entry name" value="Zn peptidases"/>
    <property type="match status" value="1"/>
</dbReference>
<evidence type="ECO:0000256" key="1">
    <source>
        <dbReference type="ARBA" id="ARBA00022438"/>
    </source>
</evidence>
<evidence type="ECO:0000259" key="8">
    <source>
        <dbReference type="Pfam" id="PF04389"/>
    </source>
</evidence>
<evidence type="ECO:0000313" key="9">
    <source>
        <dbReference type="EMBL" id="MCD2516882.1"/>
    </source>
</evidence>
<keyword evidence="2" id="KW-0645">Protease</keyword>
<dbReference type="InterPro" id="IPR045175">
    <property type="entry name" value="M28_fam"/>
</dbReference>
<evidence type="ECO:0000256" key="5">
    <source>
        <dbReference type="ARBA" id="ARBA00022801"/>
    </source>
</evidence>
<dbReference type="RefSeq" id="WP_231058204.1">
    <property type="nucleotide sequence ID" value="NZ_JAJNOC010000003.1"/>
</dbReference>
<gene>
    <name evidence="9" type="ORF">LQ564_11250</name>
</gene>
<keyword evidence="6" id="KW-0862">Zinc</keyword>
<dbReference type="Gene3D" id="3.50.30.30">
    <property type="match status" value="1"/>
</dbReference>
<name>A0ABS8Q561_9BURK</name>
<keyword evidence="1" id="KW-0031">Aminopeptidase</keyword>
<proteinExistence type="predicted"/>
<evidence type="ECO:0000256" key="4">
    <source>
        <dbReference type="ARBA" id="ARBA00022729"/>
    </source>
</evidence>
<dbReference type="Pfam" id="PF04389">
    <property type="entry name" value="Peptidase_M28"/>
    <property type="match status" value="1"/>
</dbReference>
<keyword evidence="3" id="KW-0479">Metal-binding</keyword>
<evidence type="ECO:0000256" key="3">
    <source>
        <dbReference type="ARBA" id="ARBA00022723"/>
    </source>
</evidence>
<organism evidence="9 10">
    <name type="scientific">Massilia phyllostachyos</name>
    <dbReference type="NCBI Taxonomy" id="2898585"/>
    <lineage>
        <taxon>Bacteria</taxon>
        <taxon>Pseudomonadati</taxon>
        <taxon>Pseudomonadota</taxon>
        <taxon>Betaproteobacteria</taxon>
        <taxon>Burkholderiales</taxon>
        <taxon>Oxalobacteraceae</taxon>
        <taxon>Telluria group</taxon>
        <taxon>Massilia</taxon>
    </lineage>
</organism>
<dbReference type="PANTHER" id="PTHR12147">
    <property type="entry name" value="METALLOPEPTIDASE M28 FAMILY MEMBER"/>
    <property type="match status" value="1"/>
</dbReference>
<feature type="domain" description="Peptidase M28" evidence="8">
    <location>
        <begin position="301"/>
        <end position="512"/>
    </location>
</feature>
<evidence type="ECO:0000256" key="6">
    <source>
        <dbReference type="ARBA" id="ARBA00022833"/>
    </source>
</evidence>
<comment type="caution">
    <text evidence="9">The sequence shown here is derived from an EMBL/GenBank/DDBJ whole genome shotgun (WGS) entry which is preliminary data.</text>
</comment>
<dbReference type="InterPro" id="IPR046450">
    <property type="entry name" value="PA_dom_sf"/>
</dbReference>
<keyword evidence="10" id="KW-1185">Reference proteome</keyword>
<reference evidence="9" key="1">
    <citation type="submission" date="2021-11" db="EMBL/GenBank/DDBJ databases">
        <title>The complete genome of Massilia sp sp. G4R7.</title>
        <authorList>
            <person name="Liu L."/>
            <person name="Yue J."/>
            <person name="Yuan J."/>
            <person name="Yang F."/>
            <person name="Li L."/>
        </authorList>
    </citation>
    <scope>NUCLEOTIDE SEQUENCE</scope>
    <source>
        <strain evidence="9">G4R7</strain>
    </source>
</reference>
<evidence type="ECO:0000256" key="2">
    <source>
        <dbReference type="ARBA" id="ARBA00022670"/>
    </source>
</evidence>
<dbReference type="PANTHER" id="PTHR12147:SF56">
    <property type="entry name" value="AMINOPEPTIDASE YDR415C-RELATED"/>
    <property type="match status" value="1"/>
</dbReference>
<dbReference type="InterPro" id="IPR007484">
    <property type="entry name" value="Peptidase_M28"/>
</dbReference>
<dbReference type="SUPFAM" id="SSF52025">
    <property type="entry name" value="PA domain"/>
    <property type="match status" value="1"/>
</dbReference>
<dbReference type="EMBL" id="JAJNOC010000003">
    <property type="protein sequence ID" value="MCD2516882.1"/>
    <property type="molecule type" value="Genomic_DNA"/>
</dbReference>
<feature type="chain" id="PRO_5045758479" evidence="7">
    <location>
        <begin position="26"/>
        <end position="545"/>
    </location>
</feature>
<feature type="signal peptide" evidence="7">
    <location>
        <begin position="1"/>
        <end position="25"/>
    </location>
</feature>